<sequence length="262" mass="30291">MSKRKSDQYVEWDDSDLQYEIENRPMKDSCDAVRRKIRAFIDSGEMRVGEFQKAINVTSKSYSDFMGQNGPLKGRGSNVYLNAYQFFRKRELRGIKLPKKVKTAAAAATNRVDISGIILEGEEQDKVEVYDTCDEVRRKINAHLQKPAVTAAQFLRDIAAQYHKTPKKIQSKQLNDFRSKKGPDSGNTSSVYYGAYVYFEKIRVREGKPKTKTREEMERIWGREGGMDLERANKSYLVRRGEEVTQDQYGRIRISGRGRFGW</sequence>
<proteinExistence type="predicted"/>
<protein>
    <submittedName>
        <fullName evidence="1">Uncharacterized protein</fullName>
    </submittedName>
</protein>
<dbReference type="EMBL" id="MU003493">
    <property type="protein sequence ID" value="KAF2477042.1"/>
    <property type="molecule type" value="Genomic_DNA"/>
</dbReference>
<accession>A0ACB6REX4</accession>
<evidence type="ECO:0000313" key="1">
    <source>
        <dbReference type="EMBL" id="KAF2477042.1"/>
    </source>
</evidence>
<organism evidence="1 2">
    <name type="scientific">Lindgomyces ingoldianus</name>
    <dbReference type="NCBI Taxonomy" id="673940"/>
    <lineage>
        <taxon>Eukaryota</taxon>
        <taxon>Fungi</taxon>
        <taxon>Dikarya</taxon>
        <taxon>Ascomycota</taxon>
        <taxon>Pezizomycotina</taxon>
        <taxon>Dothideomycetes</taxon>
        <taxon>Pleosporomycetidae</taxon>
        <taxon>Pleosporales</taxon>
        <taxon>Lindgomycetaceae</taxon>
        <taxon>Lindgomyces</taxon>
    </lineage>
</organism>
<keyword evidence="2" id="KW-1185">Reference proteome</keyword>
<reference evidence="1" key="1">
    <citation type="journal article" date="2020" name="Stud. Mycol.">
        <title>101 Dothideomycetes genomes: a test case for predicting lifestyles and emergence of pathogens.</title>
        <authorList>
            <person name="Haridas S."/>
            <person name="Albert R."/>
            <person name="Binder M."/>
            <person name="Bloem J."/>
            <person name="Labutti K."/>
            <person name="Salamov A."/>
            <person name="Andreopoulos B."/>
            <person name="Baker S."/>
            <person name="Barry K."/>
            <person name="Bills G."/>
            <person name="Bluhm B."/>
            <person name="Cannon C."/>
            <person name="Castanera R."/>
            <person name="Culley D."/>
            <person name="Daum C."/>
            <person name="Ezra D."/>
            <person name="Gonzalez J."/>
            <person name="Henrissat B."/>
            <person name="Kuo A."/>
            <person name="Liang C."/>
            <person name="Lipzen A."/>
            <person name="Lutzoni F."/>
            <person name="Magnuson J."/>
            <person name="Mondo S."/>
            <person name="Nolan M."/>
            <person name="Ohm R."/>
            <person name="Pangilinan J."/>
            <person name="Park H.-J."/>
            <person name="Ramirez L."/>
            <person name="Alfaro M."/>
            <person name="Sun H."/>
            <person name="Tritt A."/>
            <person name="Yoshinaga Y."/>
            <person name="Zwiers L.-H."/>
            <person name="Turgeon B."/>
            <person name="Goodwin S."/>
            <person name="Spatafora J."/>
            <person name="Crous P."/>
            <person name="Grigoriev I."/>
        </authorList>
    </citation>
    <scope>NUCLEOTIDE SEQUENCE</scope>
    <source>
        <strain evidence="1">ATCC 200398</strain>
    </source>
</reference>
<evidence type="ECO:0000313" key="2">
    <source>
        <dbReference type="Proteomes" id="UP000799755"/>
    </source>
</evidence>
<dbReference type="Proteomes" id="UP000799755">
    <property type="component" value="Unassembled WGS sequence"/>
</dbReference>
<name>A0ACB6REX4_9PLEO</name>
<gene>
    <name evidence="1" type="ORF">BDR25DRAFT_330958</name>
</gene>
<comment type="caution">
    <text evidence="1">The sequence shown here is derived from an EMBL/GenBank/DDBJ whole genome shotgun (WGS) entry which is preliminary data.</text>
</comment>